<evidence type="ECO:0000313" key="2">
    <source>
        <dbReference type="Proteomes" id="UP000824533"/>
    </source>
</evidence>
<dbReference type="Proteomes" id="UP000824533">
    <property type="component" value="Linkage Group LG06"/>
</dbReference>
<dbReference type="EMBL" id="CM034392">
    <property type="protein sequence ID" value="KAJ0180672.1"/>
    <property type="molecule type" value="Genomic_DNA"/>
</dbReference>
<name>A0ACC1DAQ9_9NEOP</name>
<accession>A0ACC1DAQ9</accession>
<reference evidence="1 2" key="1">
    <citation type="journal article" date="2021" name="Front. Genet.">
        <title>Chromosome-Level Genome Assembly Reveals Significant Gene Expansion in the Toll and IMD Signaling Pathways of Dendrolimus kikuchii.</title>
        <authorList>
            <person name="Zhou J."/>
            <person name="Wu P."/>
            <person name="Xiong Z."/>
            <person name="Liu N."/>
            <person name="Zhao N."/>
            <person name="Ji M."/>
            <person name="Qiu Y."/>
            <person name="Yang B."/>
        </authorList>
    </citation>
    <scope>NUCLEOTIDE SEQUENCE [LARGE SCALE GENOMIC DNA]</scope>
    <source>
        <strain evidence="1">Ann1</strain>
    </source>
</reference>
<keyword evidence="2" id="KW-1185">Reference proteome</keyword>
<proteinExistence type="predicted"/>
<organism evidence="1 2">
    <name type="scientific">Dendrolimus kikuchii</name>
    <dbReference type="NCBI Taxonomy" id="765133"/>
    <lineage>
        <taxon>Eukaryota</taxon>
        <taxon>Metazoa</taxon>
        <taxon>Ecdysozoa</taxon>
        <taxon>Arthropoda</taxon>
        <taxon>Hexapoda</taxon>
        <taxon>Insecta</taxon>
        <taxon>Pterygota</taxon>
        <taxon>Neoptera</taxon>
        <taxon>Endopterygota</taxon>
        <taxon>Lepidoptera</taxon>
        <taxon>Glossata</taxon>
        <taxon>Ditrysia</taxon>
        <taxon>Bombycoidea</taxon>
        <taxon>Lasiocampidae</taxon>
        <taxon>Dendrolimus</taxon>
    </lineage>
</organism>
<protein>
    <submittedName>
        <fullName evidence="1">Uncharacterized protein</fullName>
    </submittedName>
</protein>
<evidence type="ECO:0000313" key="1">
    <source>
        <dbReference type="EMBL" id="KAJ0180672.1"/>
    </source>
</evidence>
<sequence length="213" mass="24523">MALYGAPVWADRLTARNAALLRQAQRVLAVRAIRGYRTAHACQGTPSWESRFWEDRLRRPSAGPITIEAMRPVLPDWIGRIYGTLTFRLTQVLSGHGCFGRYLCRLGREPTSGCHHCETGDEDTALHTLQECPAWTEQRRELVAFTGLDLSLPAVVRTMVGSRTGWDAVSSFCEHVMFAKEEAERERERTFLLRSRQRRTRRRRRSELDLRQP</sequence>
<gene>
    <name evidence="1" type="ORF">K1T71_004076</name>
</gene>
<comment type="caution">
    <text evidence="1">The sequence shown here is derived from an EMBL/GenBank/DDBJ whole genome shotgun (WGS) entry which is preliminary data.</text>
</comment>